<reference evidence="8" key="2">
    <citation type="submission" date="2024-10" db="UniProtKB">
        <authorList>
            <consortium name="EnsemblProtists"/>
        </authorList>
    </citation>
    <scope>IDENTIFICATION</scope>
</reference>
<keyword evidence="4" id="KW-0969">Cilium</keyword>
<evidence type="ECO:0000256" key="1">
    <source>
        <dbReference type="ARBA" id="ARBA00004138"/>
    </source>
</evidence>
<evidence type="ECO:0000256" key="7">
    <source>
        <dbReference type="SAM" id="MobiDB-lite"/>
    </source>
</evidence>
<comment type="subcellular location">
    <subcellularLocation>
        <location evidence="1">Cell projection</location>
        <location evidence="1">Cilium</location>
    </subcellularLocation>
</comment>
<keyword evidence="5" id="KW-0966">Cell projection</keyword>
<dbReference type="PaxDb" id="2903-EOD13827"/>
<evidence type="ECO:0008006" key="10">
    <source>
        <dbReference type="Google" id="ProtNLM"/>
    </source>
</evidence>
<dbReference type="Gene3D" id="3.80.10.10">
    <property type="entry name" value="Ribonuclease Inhibitor"/>
    <property type="match status" value="1"/>
</dbReference>
<dbReference type="Pfam" id="PF12799">
    <property type="entry name" value="LRR_4"/>
    <property type="match status" value="1"/>
</dbReference>
<keyword evidence="9" id="KW-1185">Reference proteome</keyword>
<evidence type="ECO:0000313" key="8">
    <source>
        <dbReference type="EnsemblProtists" id="EOD13827"/>
    </source>
</evidence>
<name>A0A0D3IRE2_EMIH1</name>
<dbReference type="AlphaFoldDB" id="A0A0D3IRE2"/>
<evidence type="ECO:0000313" key="9">
    <source>
        <dbReference type="Proteomes" id="UP000013827"/>
    </source>
</evidence>
<dbReference type="InterPro" id="IPR001611">
    <property type="entry name" value="Leu-rich_rpt"/>
</dbReference>
<dbReference type="SUPFAM" id="SSF52058">
    <property type="entry name" value="L domain-like"/>
    <property type="match status" value="1"/>
</dbReference>
<dbReference type="eggNOG" id="ENOG502S7HV">
    <property type="taxonomic scope" value="Eukaryota"/>
</dbReference>
<dbReference type="Proteomes" id="UP000013827">
    <property type="component" value="Unassembled WGS sequence"/>
</dbReference>
<keyword evidence="2" id="KW-0433">Leucine-rich repeat</keyword>
<reference evidence="9" key="1">
    <citation type="journal article" date="2013" name="Nature">
        <title>Pan genome of the phytoplankton Emiliania underpins its global distribution.</title>
        <authorList>
            <person name="Read B.A."/>
            <person name="Kegel J."/>
            <person name="Klute M.J."/>
            <person name="Kuo A."/>
            <person name="Lefebvre S.C."/>
            <person name="Maumus F."/>
            <person name="Mayer C."/>
            <person name="Miller J."/>
            <person name="Monier A."/>
            <person name="Salamov A."/>
            <person name="Young J."/>
            <person name="Aguilar M."/>
            <person name="Claverie J.M."/>
            <person name="Frickenhaus S."/>
            <person name="Gonzalez K."/>
            <person name="Herman E.K."/>
            <person name="Lin Y.C."/>
            <person name="Napier J."/>
            <person name="Ogata H."/>
            <person name="Sarno A.F."/>
            <person name="Shmutz J."/>
            <person name="Schroeder D."/>
            <person name="de Vargas C."/>
            <person name="Verret F."/>
            <person name="von Dassow P."/>
            <person name="Valentin K."/>
            <person name="Van de Peer Y."/>
            <person name="Wheeler G."/>
            <person name="Dacks J.B."/>
            <person name="Delwiche C.F."/>
            <person name="Dyhrman S.T."/>
            <person name="Glockner G."/>
            <person name="John U."/>
            <person name="Richards T."/>
            <person name="Worden A.Z."/>
            <person name="Zhang X."/>
            <person name="Grigoriev I.V."/>
            <person name="Allen A.E."/>
            <person name="Bidle K."/>
            <person name="Borodovsky M."/>
            <person name="Bowler C."/>
            <person name="Brownlee C."/>
            <person name="Cock J.M."/>
            <person name="Elias M."/>
            <person name="Gladyshev V.N."/>
            <person name="Groth M."/>
            <person name="Guda C."/>
            <person name="Hadaegh A."/>
            <person name="Iglesias-Rodriguez M.D."/>
            <person name="Jenkins J."/>
            <person name="Jones B.M."/>
            <person name="Lawson T."/>
            <person name="Leese F."/>
            <person name="Lindquist E."/>
            <person name="Lobanov A."/>
            <person name="Lomsadze A."/>
            <person name="Malik S.B."/>
            <person name="Marsh M.E."/>
            <person name="Mackinder L."/>
            <person name="Mock T."/>
            <person name="Mueller-Roeber B."/>
            <person name="Pagarete A."/>
            <person name="Parker M."/>
            <person name="Probert I."/>
            <person name="Quesneville H."/>
            <person name="Raines C."/>
            <person name="Rensing S.A."/>
            <person name="Riano-Pachon D.M."/>
            <person name="Richier S."/>
            <person name="Rokitta S."/>
            <person name="Shiraiwa Y."/>
            <person name="Soanes D.M."/>
            <person name="van der Giezen M."/>
            <person name="Wahlund T.M."/>
            <person name="Williams B."/>
            <person name="Wilson W."/>
            <person name="Wolfe G."/>
            <person name="Wurch L.L."/>
        </authorList>
    </citation>
    <scope>NUCLEOTIDE SEQUENCE</scope>
</reference>
<proteinExistence type="predicted"/>
<feature type="region of interest" description="Disordered" evidence="7">
    <location>
        <begin position="1"/>
        <end position="21"/>
    </location>
</feature>
<dbReference type="RefSeq" id="XP_005766256.1">
    <property type="nucleotide sequence ID" value="XM_005766199.1"/>
</dbReference>
<evidence type="ECO:0000256" key="6">
    <source>
        <dbReference type="SAM" id="Coils"/>
    </source>
</evidence>
<keyword evidence="6" id="KW-0175">Coiled coil</keyword>
<evidence type="ECO:0000256" key="5">
    <source>
        <dbReference type="ARBA" id="ARBA00023273"/>
    </source>
</evidence>
<dbReference type="InterPro" id="IPR032675">
    <property type="entry name" value="LRR_dom_sf"/>
</dbReference>
<sequence>MPLGPPPQAGKDEPATPGTDSAVTQRLIELSGDERPEEATTLIARQMGLTTVGLLSPFTDLEVLSLSHNLLTSLAGCDLSRLVSLNVSFNRIASLGPLSSCQRLTHLFASNNRIACLAPLVSCPLLVAVSLYRNELTSLDNALSSLSRLANLAELDLGSNPCSAGQEEYVRHRTLHKLRRLSVLDGDTVTPFDHELVAGDEPSLAAPRASRLFRDPFLDSNPILMQYLAEAEASRAHACGGAGAEPSGEATPHSDTKGVSSVLTLRRPMVERLRLTAATMEAASQAGTDAAQLASQPMFTSGDDAPDKSAETHRVRSLLLSVQQLTLERDEARAGRSRAVAEAAAAAAELEVLKREHQQLRSLLDQAPAITILSTSPTEPG</sequence>
<feature type="coiled-coil region" evidence="6">
    <location>
        <begin position="336"/>
        <end position="363"/>
    </location>
</feature>
<dbReference type="InterPro" id="IPR025875">
    <property type="entry name" value="Leu-rich_rpt_4"/>
</dbReference>
<evidence type="ECO:0000256" key="4">
    <source>
        <dbReference type="ARBA" id="ARBA00023069"/>
    </source>
</evidence>
<dbReference type="GeneID" id="17259974"/>
<feature type="region of interest" description="Disordered" evidence="7">
    <location>
        <begin position="239"/>
        <end position="261"/>
    </location>
</feature>
<dbReference type="KEGG" id="ehx:EMIHUDRAFT_212346"/>
<dbReference type="PROSITE" id="PS51450">
    <property type="entry name" value="LRR"/>
    <property type="match status" value="3"/>
</dbReference>
<evidence type="ECO:0000256" key="2">
    <source>
        <dbReference type="ARBA" id="ARBA00022614"/>
    </source>
</evidence>
<protein>
    <recommendedName>
        <fullName evidence="10">U2A'/phosphoprotein 32 family A C-terminal domain-containing protein</fullName>
    </recommendedName>
</protein>
<dbReference type="PANTHER" id="PTHR45973">
    <property type="entry name" value="PROTEIN PHOSPHATASE 1 REGULATORY SUBUNIT SDS22-RELATED"/>
    <property type="match status" value="1"/>
</dbReference>
<accession>A0A0D3IRE2</accession>
<dbReference type="EnsemblProtists" id="EOD13827">
    <property type="protein sequence ID" value="EOD13827"/>
    <property type="gene ID" value="EMIHUDRAFT_212346"/>
</dbReference>
<dbReference type="InterPro" id="IPR050576">
    <property type="entry name" value="Cilia_flagella_integrity"/>
</dbReference>
<dbReference type="STRING" id="2903.R1BVR1"/>
<keyword evidence="3" id="KW-0677">Repeat</keyword>
<dbReference type="HOGENOM" id="CLU_726531_0_0_1"/>
<dbReference type="PANTHER" id="PTHR45973:SF9">
    <property type="entry name" value="LEUCINE-RICH REPEAT-CONTAINING PROTEIN 46"/>
    <property type="match status" value="1"/>
</dbReference>
<organism evidence="8 9">
    <name type="scientific">Emiliania huxleyi (strain CCMP1516)</name>
    <dbReference type="NCBI Taxonomy" id="280463"/>
    <lineage>
        <taxon>Eukaryota</taxon>
        <taxon>Haptista</taxon>
        <taxon>Haptophyta</taxon>
        <taxon>Prymnesiophyceae</taxon>
        <taxon>Isochrysidales</taxon>
        <taxon>Noelaerhabdaceae</taxon>
        <taxon>Emiliania</taxon>
    </lineage>
</organism>
<evidence type="ECO:0000256" key="3">
    <source>
        <dbReference type="ARBA" id="ARBA00022737"/>
    </source>
</evidence>